<proteinExistence type="predicted"/>
<accession>B2A6Y5</accession>
<dbReference type="EMBL" id="CP001034">
    <property type="protein sequence ID" value="ACB85576.1"/>
    <property type="molecule type" value="Genomic_DNA"/>
</dbReference>
<reference evidence="3 4" key="2">
    <citation type="journal article" date="2011" name="J. Bacteriol.">
        <title>Complete genome sequence of the anaerobic, halophilic alkalithermophile Natranaerobius thermophilus JW/NM-WN-LF.</title>
        <authorList>
            <person name="Zhao B."/>
            <person name="Mesbah N.M."/>
            <person name="Dalin E."/>
            <person name="Goodwin L."/>
            <person name="Nolan M."/>
            <person name="Pitluck S."/>
            <person name="Chertkov O."/>
            <person name="Brettin T.S."/>
            <person name="Han J."/>
            <person name="Larimer F.W."/>
            <person name="Land M.L."/>
            <person name="Hauser L."/>
            <person name="Kyrpides N."/>
            <person name="Wiegel J."/>
        </authorList>
    </citation>
    <scope>NUCLEOTIDE SEQUENCE [LARGE SCALE GENOMIC DNA]</scope>
    <source>
        <strain evidence="4">ATCC BAA-1301 / DSM 18059 / JW/NM-WN-LF</strain>
    </source>
</reference>
<dbReference type="Proteomes" id="UP000001683">
    <property type="component" value="Chromosome"/>
</dbReference>
<feature type="signal peptide" evidence="1">
    <location>
        <begin position="1"/>
        <end position="18"/>
    </location>
</feature>
<evidence type="ECO:0000256" key="1">
    <source>
        <dbReference type="SAM" id="SignalP"/>
    </source>
</evidence>
<dbReference type="Pfam" id="PF04205">
    <property type="entry name" value="FMN_bind"/>
    <property type="match status" value="1"/>
</dbReference>
<dbReference type="STRING" id="457570.Nther_2009"/>
<dbReference type="PROSITE" id="PS51257">
    <property type="entry name" value="PROKAR_LIPOPROTEIN"/>
    <property type="match status" value="1"/>
</dbReference>
<dbReference type="eggNOG" id="COG3976">
    <property type="taxonomic scope" value="Bacteria"/>
</dbReference>
<feature type="chain" id="PRO_5038783998" evidence="1">
    <location>
        <begin position="19"/>
        <end position="120"/>
    </location>
</feature>
<feature type="domain" description="FMN-binding" evidence="2">
    <location>
        <begin position="44"/>
        <end position="119"/>
    </location>
</feature>
<organism evidence="3 4">
    <name type="scientific">Natranaerobius thermophilus (strain ATCC BAA-1301 / DSM 18059 / JW/NM-WN-LF)</name>
    <dbReference type="NCBI Taxonomy" id="457570"/>
    <lineage>
        <taxon>Bacteria</taxon>
        <taxon>Bacillati</taxon>
        <taxon>Bacillota</taxon>
        <taxon>Clostridia</taxon>
        <taxon>Natranaerobiales</taxon>
        <taxon>Natranaerobiaceae</taxon>
        <taxon>Natranaerobius</taxon>
    </lineage>
</organism>
<name>B2A6Y5_NATTJ</name>
<dbReference type="OrthoDB" id="9806398at2"/>
<dbReference type="HOGENOM" id="CLU_096350_2_2_9"/>
<dbReference type="GO" id="GO:0016020">
    <property type="term" value="C:membrane"/>
    <property type="evidence" value="ECO:0007669"/>
    <property type="project" value="InterPro"/>
</dbReference>
<protein>
    <submittedName>
        <fullName evidence="3">FMN-binding domain protein</fullName>
    </submittedName>
</protein>
<dbReference type="RefSeq" id="WP_012448433.1">
    <property type="nucleotide sequence ID" value="NC_010718.1"/>
</dbReference>
<keyword evidence="1" id="KW-0732">Signal</keyword>
<gene>
    <name evidence="3" type="ordered locus">Nther_2009</name>
</gene>
<evidence type="ECO:0000259" key="2">
    <source>
        <dbReference type="SMART" id="SM00900"/>
    </source>
</evidence>
<dbReference type="InParanoid" id="B2A6Y5"/>
<reference evidence="3 4" key="1">
    <citation type="submission" date="2008-04" db="EMBL/GenBank/DDBJ databases">
        <title>Complete sequence of chromosome of Natranaerobius thermophilus JW/NM-WN-LF.</title>
        <authorList>
            <consortium name="US DOE Joint Genome Institute"/>
            <person name="Copeland A."/>
            <person name="Lucas S."/>
            <person name="Lapidus A."/>
            <person name="Glavina del Rio T."/>
            <person name="Dalin E."/>
            <person name="Tice H."/>
            <person name="Bruce D."/>
            <person name="Goodwin L."/>
            <person name="Pitluck S."/>
            <person name="Chertkov O."/>
            <person name="Brettin T."/>
            <person name="Detter J.C."/>
            <person name="Han C."/>
            <person name="Kuske C.R."/>
            <person name="Schmutz J."/>
            <person name="Larimer F."/>
            <person name="Land M."/>
            <person name="Hauser L."/>
            <person name="Kyrpides N."/>
            <person name="Lykidis A."/>
            <person name="Mesbah N.M."/>
            <person name="Wiegel J."/>
        </authorList>
    </citation>
    <scope>NUCLEOTIDE SEQUENCE [LARGE SCALE GENOMIC DNA]</scope>
    <source>
        <strain evidence="4">ATCC BAA-1301 / DSM 18059 / JW/NM-WN-LF</strain>
    </source>
</reference>
<evidence type="ECO:0000313" key="3">
    <source>
        <dbReference type="EMBL" id="ACB85576.1"/>
    </source>
</evidence>
<dbReference type="InterPro" id="IPR007329">
    <property type="entry name" value="FMN-bd"/>
</dbReference>
<sequence>MTKKLLLVMALGVMLVFAGCGNGEDAAGDAEGWADGTYEGTAEGYAGPITVEVTIEDGEMTNIEIVEEDETEDIAQPVYDELPGEIIENQGTEGVDAITDATETSEAIFEAVEEALEAAE</sequence>
<dbReference type="KEGG" id="nth:Nther_2009"/>
<dbReference type="AlphaFoldDB" id="B2A6Y5"/>
<dbReference type="SMART" id="SM00900">
    <property type="entry name" value="FMN_bind"/>
    <property type="match status" value="1"/>
</dbReference>
<evidence type="ECO:0000313" key="4">
    <source>
        <dbReference type="Proteomes" id="UP000001683"/>
    </source>
</evidence>
<keyword evidence="4" id="KW-1185">Reference proteome</keyword>
<dbReference type="GO" id="GO:0010181">
    <property type="term" value="F:FMN binding"/>
    <property type="evidence" value="ECO:0007669"/>
    <property type="project" value="InterPro"/>
</dbReference>
<dbReference type="Gene3D" id="3.90.1010.20">
    <property type="match status" value="1"/>
</dbReference>